<dbReference type="Proteomes" id="UP000663860">
    <property type="component" value="Unassembled WGS sequence"/>
</dbReference>
<reference evidence="2" key="1">
    <citation type="submission" date="2021-02" db="EMBL/GenBank/DDBJ databases">
        <authorList>
            <person name="Nowell W R."/>
        </authorList>
    </citation>
    <scope>NUCLEOTIDE SEQUENCE</scope>
</reference>
<dbReference type="InterPro" id="IPR011042">
    <property type="entry name" value="6-blade_b-propeller_TolB-like"/>
</dbReference>
<evidence type="ECO:0000313" key="3">
    <source>
        <dbReference type="Proteomes" id="UP000663860"/>
    </source>
</evidence>
<comment type="caution">
    <text evidence="2">The sequence shown here is derived from an EMBL/GenBank/DDBJ whole genome shotgun (WGS) entry which is preliminary data.</text>
</comment>
<name>A0A814VH36_9BILA</name>
<dbReference type="Gene3D" id="1.10.357.40">
    <property type="entry name" value="YbiA-like"/>
    <property type="match status" value="1"/>
</dbReference>
<dbReference type="AlphaFoldDB" id="A0A814VH36"/>
<organism evidence="2 3">
    <name type="scientific">Adineta steineri</name>
    <dbReference type="NCBI Taxonomy" id="433720"/>
    <lineage>
        <taxon>Eukaryota</taxon>
        <taxon>Metazoa</taxon>
        <taxon>Spiralia</taxon>
        <taxon>Gnathifera</taxon>
        <taxon>Rotifera</taxon>
        <taxon>Eurotatoria</taxon>
        <taxon>Bdelloidea</taxon>
        <taxon>Adinetida</taxon>
        <taxon>Adinetidae</taxon>
        <taxon>Adineta</taxon>
    </lineage>
</organism>
<dbReference type="SUPFAM" id="SSF101898">
    <property type="entry name" value="NHL repeat"/>
    <property type="match status" value="1"/>
</dbReference>
<dbReference type="Pfam" id="PF08719">
    <property type="entry name" value="NADAR"/>
    <property type="match status" value="1"/>
</dbReference>
<dbReference type="EMBL" id="CAJNOE010000385">
    <property type="protein sequence ID" value="CAF1187339.1"/>
    <property type="molecule type" value="Genomic_DNA"/>
</dbReference>
<sequence>MIKPYILLISGNHITECIYAFTDPFYPSFTLPPPQPNSPGDVQLNKNNPIRFADGSNLAAGQGCNSRGFSYYEPSREGFLTTYIDSNEQNTSITDIIYATKHDQLFARTIQSNHAYLASYLAGKLLKIELDCNNGLLGCAYFTVGGESSSSLPTIITNGTPKIQTTLAFMSSHSNALTNLKQPTAIDIDNNSNIYILDMWNTRLVEWAQNATSGTLLISDNSLSNDYDILLVPNSSNEIYISDQGGHGIYLWTFGASSPGMTLQTVNDSQHTLNNQMGMVLDPYGNLYVADTGNNRVVMYCANSTVGIVVAEDNNSIPSFKKPVALAFDSDLNLYVYELYREFSNFYPAPIELDGYTWPTVEHYFQAQKFVSNEMHFKNILGLATPREAFDYVRTYKSLRRSDWENVKDDIMVKACLAKFQQHPKLKELLLSTGDRTLIEHTKNDSYWGDGGDGTGRNQLGITLMKIRDYLNNHH</sequence>
<dbReference type="InterPro" id="IPR037238">
    <property type="entry name" value="YbiA-like_sf"/>
</dbReference>
<proteinExistence type="predicted"/>
<evidence type="ECO:0000259" key="1">
    <source>
        <dbReference type="Pfam" id="PF08719"/>
    </source>
</evidence>
<dbReference type="CDD" id="cd15457">
    <property type="entry name" value="NADAR"/>
    <property type="match status" value="1"/>
</dbReference>
<protein>
    <recommendedName>
        <fullName evidence="1">NADAR domain-containing protein</fullName>
    </recommendedName>
</protein>
<evidence type="ECO:0000313" key="2">
    <source>
        <dbReference type="EMBL" id="CAF1187339.1"/>
    </source>
</evidence>
<dbReference type="InterPro" id="IPR012816">
    <property type="entry name" value="NADAR"/>
</dbReference>
<accession>A0A814VH36</accession>
<dbReference type="Gene3D" id="2.120.10.30">
    <property type="entry name" value="TolB, C-terminal domain"/>
    <property type="match status" value="1"/>
</dbReference>
<feature type="domain" description="NADAR" evidence="1">
    <location>
        <begin position="340"/>
        <end position="471"/>
    </location>
</feature>
<dbReference type="NCBIfam" id="TIGR02464">
    <property type="entry name" value="ribofla_fusion"/>
    <property type="match status" value="1"/>
</dbReference>
<dbReference type="SUPFAM" id="SSF143990">
    <property type="entry name" value="YbiA-like"/>
    <property type="match status" value="1"/>
</dbReference>
<gene>
    <name evidence="2" type="ORF">IZO911_LOCUS27828</name>
</gene>